<dbReference type="CDD" id="cd18091">
    <property type="entry name" value="SpoU-like_TRM3-like"/>
    <property type="match status" value="1"/>
</dbReference>
<proteinExistence type="predicted"/>
<evidence type="ECO:0000256" key="1">
    <source>
        <dbReference type="ARBA" id="ARBA00022603"/>
    </source>
</evidence>
<dbReference type="GO" id="GO:0030488">
    <property type="term" value="P:tRNA methylation"/>
    <property type="evidence" value="ECO:0007669"/>
    <property type="project" value="InterPro"/>
</dbReference>
<dbReference type="GO" id="GO:0016423">
    <property type="term" value="F:tRNA (guanine) methyltransferase activity"/>
    <property type="evidence" value="ECO:0007669"/>
    <property type="project" value="InterPro"/>
</dbReference>
<dbReference type="InterPro" id="IPR044748">
    <property type="entry name" value="Trm3/TARBP1_C"/>
</dbReference>
<dbReference type="FunFam" id="3.40.1280.10:FF:000058">
    <property type="entry name" value="rRNA methylase, SpoU family protein"/>
    <property type="match status" value="1"/>
</dbReference>
<dbReference type="PANTHER" id="PTHR12029">
    <property type="entry name" value="RNA METHYLTRANSFERASE"/>
    <property type="match status" value="1"/>
</dbReference>
<comment type="caution">
    <text evidence="5">The sequence shown here is derived from an EMBL/GenBank/DDBJ whole genome shotgun (WGS) entry which is preliminary data.</text>
</comment>
<dbReference type="SUPFAM" id="SSF48371">
    <property type="entry name" value="ARM repeat"/>
    <property type="match status" value="1"/>
</dbReference>
<dbReference type="PANTHER" id="PTHR12029:SF11">
    <property type="entry name" value="METHYLTRANSFERASE TARBP1-RELATED"/>
    <property type="match status" value="1"/>
</dbReference>
<feature type="domain" description="tRNA/rRNA methyltransferase SpoU type" evidence="4">
    <location>
        <begin position="1064"/>
        <end position="1205"/>
    </location>
</feature>
<evidence type="ECO:0000313" key="6">
    <source>
        <dbReference type="Proteomes" id="UP001328107"/>
    </source>
</evidence>
<evidence type="ECO:0000259" key="4">
    <source>
        <dbReference type="Pfam" id="PF00588"/>
    </source>
</evidence>
<evidence type="ECO:0000256" key="3">
    <source>
        <dbReference type="SAM" id="MobiDB-lite"/>
    </source>
</evidence>
<organism evidence="5 6">
    <name type="scientific">Pristionchus mayeri</name>
    <dbReference type="NCBI Taxonomy" id="1317129"/>
    <lineage>
        <taxon>Eukaryota</taxon>
        <taxon>Metazoa</taxon>
        <taxon>Ecdysozoa</taxon>
        <taxon>Nematoda</taxon>
        <taxon>Chromadorea</taxon>
        <taxon>Rhabditida</taxon>
        <taxon>Rhabditina</taxon>
        <taxon>Diplogasteromorpha</taxon>
        <taxon>Diplogasteroidea</taxon>
        <taxon>Neodiplogasteridae</taxon>
        <taxon>Pristionchus</taxon>
    </lineage>
</organism>
<dbReference type="Pfam" id="PF00588">
    <property type="entry name" value="SpoU_methylase"/>
    <property type="match status" value="1"/>
</dbReference>
<dbReference type="InterPro" id="IPR016024">
    <property type="entry name" value="ARM-type_fold"/>
</dbReference>
<dbReference type="AlphaFoldDB" id="A0AAN5CTF9"/>
<dbReference type="Proteomes" id="UP001328107">
    <property type="component" value="Unassembled WGS sequence"/>
</dbReference>
<feature type="region of interest" description="Disordered" evidence="3">
    <location>
        <begin position="1014"/>
        <end position="1059"/>
    </location>
</feature>
<keyword evidence="1" id="KW-0489">Methyltransferase</keyword>
<keyword evidence="6" id="KW-1185">Reference proteome</keyword>
<accession>A0AAN5CTF9</accession>
<feature type="non-terminal residue" evidence="5">
    <location>
        <position position="1"/>
    </location>
</feature>
<dbReference type="InterPro" id="IPR029026">
    <property type="entry name" value="tRNA_m1G_MTases_N"/>
</dbReference>
<dbReference type="GO" id="GO:0003723">
    <property type="term" value="F:RNA binding"/>
    <property type="evidence" value="ECO:0007669"/>
    <property type="project" value="InterPro"/>
</dbReference>
<protein>
    <recommendedName>
        <fullName evidence="4">tRNA/rRNA methyltransferase SpoU type domain-containing protein</fullName>
    </recommendedName>
</protein>
<reference evidence="6" key="1">
    <citation type="submission" date="2022-10" db="EMBL/GenBank/DDBJ databases">
        <title>Genome assembly of Pristionchus species.</title>
        <authorList>
            <person name="Yoshida K."/>
            <person name="Sommer R.J."/>
        </authorList>
    </citation>
    <scope>NUCLEOTIDE SEQUENCE [LARGE SCALE GENOMIC DNA]</scope>
    <source>
        <strain evidence="6">RS5460</strain>
    </source>
</reference>
<dbReference type="Gene3D" id="3.40.1280.10">
    <property type="match status" value="1"/>
</dbReference>
<name>A0AAN5CTF9_9BILA</name>
<dbReference type="InterPro" id="IPR045330">
    <property type="entry name" value="TRM3/TARBP1"/>
</dbReference>
<dbReference type="InterPro" id="IPR029028">
    <property type="entry name" value="Alpha/beta_knot_MTases"/>
</dbReference>
<dbReference type="SUPFAM" id="SSF75217">
    <property type="entry name" value="alpha/beta knot"/>
    <property type="match status" value="1"/>
</dbReference>
<gene>
    <name evidence="5" type="ORF">PMAYCL1PPCAC_20420</name>
</gene>
<sequence length="1215" mass="135067">LKMELDTVESVFDKAEFLRRCSECTEEEAERIVSELEDDSIEALPVKLQCLSLIAERSSKKVHSRLHALARKVLKAQSLTRADRKAAVAVLDVVPLSVCSDDMKEMLEALEEPQMHIVIPFLARFPRLLSAVEKGSLPFAWAEVVLVRALHHTNGWIRSWAVEQSVEMEMRMIRDNYQILLVHVIPALSASDLLWRLVDKDKLGSFYDRLTAIFTQVAEDEDRVEALVRSLLSCLSSLTCPCSIVLLVKALHAAVPAAPCLDEEDHPLMRECMVRIATISQLSLRLATFTKMIKVLARLYDTPSTSSLDSSLVFFAGLIRLLGPAHRFTVMERMKTAFAPSFLEALLVRRSQLEEKERGETFGVEEWFLLGCSNNEGAAAASLVSLRPFSRLVAAAAAQKCDAGSGEVATTLVTSIAKDFEVKETFPLLNSLAAALRHSRVSMEGVEERMEEGAEWRSDSLLVVLSFIGRFLPLEGRKEGVQGRDGDFLAKYPLFEDLPALVSSCDLSRKQKCVLREEGEVARLRMIGEEEIQRYDLVDLCSQALARVYEASLYEHKEQLITLMTHLVDRLPEDVDGELLSKMLRAAEDVMNEEKKSAKYLPALNHLLALSTKLLQRGTSVEEVTDLYGRLIDAASLNTSIAVVLARSLYDGMGGMREEVVESSEMCSILADLAVFGPIPKKEIVVMHRCLRMEDEERREDEEGGEEKEEEELRIHEATGRTRAYALLAALRAVDTRGERTMIGLVEAVRAQIAEADRSSSKSFGLSLAHRKKTRAVALLLILSSRGIPESISDTVFSSCVDWLIDPSQQFSIKLAVEWIVARLAMRDEKIRERLRGLDAKMAETRIGSVSSWVNILTLLSRNADQSLLCSLLSLLLPWCTAQNFAVRCTAIAACRIIIARMKGDEPIYEIAKAVAHFGGEPSGNSQKIVGNLMVDFYFATIDPERDFDLETVCCILTSRTGLPHDESIPVELMEEIVARYGGTPPIRVRCVSEAVRNAPSLVYNSLEKNQRCAPSFESEERRGEEEGQGENEGAGDAPSGSAQKKIIPRGETEREEKRTTRSLYVVASFIDKAANLGGLCRTCEIFSVSSLVVSDSSITADSTFKALSMSAESWQKIEEVRPDALPSWISGMRQRGYSIVAAEQASDSVPLNKYSFPEKSVLIMGDEKRGVPMSILRSVDSIVHIEQLGRVRSLNVHVTAALFIEKFAEQHLVE</sequence>
<dbReference type="InterPro" id="IPR001537">
    <property type="entry name" value="SpoU_MeTrfase"/>
</dbReference>
<evidence type="ECO:0000256" key="2">
    <source>
        <dbReference type="ARBA" id="ARBA00022679"/>
    </source>
</evidence>
<dbReference type="EMBL" id="BTRK01000004">
    <property type="protein sequence ID" value="GMR50225.1"/>
    <property type="molecule type" value="Genomic_DNA"/>
</dbReference>
<keyword evidence="2" id="KW-0808">Transferase</keyword>
<evidence type="ECO:0000313" key="5">
    <source>
        <dbReference type="EMBL" id="GMR50225.1"/>
    </source>
</evidence>
<feature type="compositionally biased region" description="Basic and acidic residues" evidence="3">
    <location>
        <begin position="1049"/>
        <end position="1059"/>
    </location>
</feature>